<proteinExistence type="predicted"/>
<dbReference type="InParanoid" id="A0A5K4F8N5"/>
<feature type="region of interest" description="Disordered" evidence="1">
    <location>
        <begin position="1"/>
        <end position="81"/>
    </location>
</feature>
<evidence type="ECO:0000313" key="3">
    <source>
        <dbReference type="WBParaSite" id="Smp_319920.1"/>
    </source>
</evidence>
<feature type="compositionally biased region" description="Polar residues" evidence="1">
    <location>
        <begin position="108"/>
        <end position="125"/>
    </location>
</feature>
<name>A0A5K4F8N5_SCHMA</name>
<evidence type="ECO:0000256" key="1">
    <source>
        <dbReference type="SAM" id="MobiDB-lite"/>
    </source>
</evidence>
<feature type="compositionally biased region" description="Low complexity" evidence="1">
    <location>
        <begin position="15"/>
        <end position="38"/>
    </location>
</feature>
<dbReference type="WBParaSite" id="Smp_319920.1">
    <property type="protein sequence ID" value="Smp_319920.1"/>
    <property type="gene ID" value="Smp_319920"/>
</dbReference>
<accession>A0A5K4F8N5</accession>
<dbReference type="AlphaFoldDB" id="A0A5K4F8N5"/>
<sequence>MVHCDGDGAPSAPVGSPDQQPAAPAAPDSPTAPGAPAAPDAPPPASATPDSPATTKSTGRPKPSRTETRTAHPPRSPPRARIVLIFTLTVNYLGVTYCDEDAAAKPTESAQAPASVPTKSESCTPSKGKPRRDWMKVYGLKKAKKE</sequence>
<dbReference type="Proteomes" id="UP000008854">
    <property type="component" value="Unassembled WGS sequence"/>
</dbReference>
<keyword evidence="2" id="KW-1185">Reference proteome</keyword>
<protein>
    <submittedName>
        <fullName evidence="3">Secreted protein</fullName>
    </submittedName>
</protein>
<reference evidence="3" key="2">
    <citation type="submission" date="2019-11" db="UniProtKB">
        <authorList>
            <consortium name="WormBaseParasite"/>
        </authorList>
    </citation>
    <scope>IDENTIFICATION</scope>
    <source>
        <strain evidence="3">Puerto Rican</strain>
    </source>
</reference>
<evidence type="ECO:0000313" key="2">
    <source>
        <dbReference type="Proteomes" id="UP000008854"/>
    </source>
</evidence>
<reference evidence="2" key="1">
    <citation type="journal article" date="2012" name="PLoS Negl. Trop. Dis.">
        <title>A systematically improved high quality genome and transcriptome of the human blood fluke Schistosoma mansoni.</title>
        <authorList>
            <person name="Protasio A.V."/>
            <person name="Tsai I.J."/>
            <person name="Babbage A."/>
            <person name="Nichol S."/>
            <person name="Hunt M."/>
            <person name="Aslett M.A."/>
            <person name="De Silva N."/>
            <person name="Velarde G.S."/>
            <person name="Anderson T.J."/>
            <person name="Clark R.C."/>
            <person name="Davidson C."/>
            <person name="Dillon G.P."/>
            <person name="Holroyd N.E."/>
            <person name="LoVerde P.T."/>
            <person name="Lloyd C."/>
            <person name="McQuillan J."/>
            <person name="Oliveira G."/>
            <person name="Otto T.D."/>
            <person name="Parker-Manuel S.J."/>
            <person name="Quail M.A."/>
            <person name="Wilson R.A."/>
            <person name="Zerlotini A."/>
            <person name="Dunne D.W."/>
            <person name="Berriman M."/>
        </authorList>
    </citation>
    <scope>NUCLEOTIDE SEQUENCE [LARGE SCALE GENOMIC DNA]</scope>
    <source>
        <strain evidence="2">Puerto Rican</strain>
    </source>
</reference>
<organism evidence="2 3">
    <name type="scientific">Schistosoma mansoni</name>
    <name type="common">Blood fluke</name>
    <dbReference type="NCBI Taxonomy" id="6183"/>
    <lineage>
        <taxon>Eukaryota</taxon>
        <taxon>Metazoa</taxon>
        <taxon>Spiralia</taxon>
        <taxon>Lophotrochozoa</taxon>
        <taxon>Platyhelminthes</taxon>
        <taxon>Trematoda</taxon>
        <taxon>Digenea</taxon>
        <taxon>Strigeidida</taxon>
        <taxon>Schistosomatoidea</taxon>
        <taxon>Schistosomatidae</taxon>
        <taxon>Schistosoma</taxon>
    </lineage>
</organism>
<feature type="region of interest" description="Disordered" evidence="1">
    <location>
        <begin position="104"/>
        <end position="146"/>
    </location>
</feature>